<keyword evidence="4" id="KW-1185">Reference proteome</keyword>
<dbReference type="InterPro" id="IPR003675">
    <property type="entry name" value="Rce1/LyrA-like_dom"/>
</dbReference>
<feature type="transmembrane region" description="Helical" evidence="1">
    <location>
        <begin position="158"/>
        <end position="174"/>
    </location>
</feature>
<dbReference type="KEGG" id="smf:Smon_1457"/>
<organism evidence="3 4">
    <name type="scientific">Streptobacillus moniliformis (strain ATCC 14647 / DSM 12112 / NCTC 10651 / 9901)</name>
    <dbReference type="NCBI Taxonomy" id="519441"/>
    <lineage>
        <taxon>Bacteria</taxon>
        <taxon>Fusobacteriati</taxon>
        <taxon>Fusobacteriota</taxon>
        <taxon>Fusobacteriia</taxon>
        <taxon>Fusobacteriales</taxon>
        <taxon>Leptotrichiaceae</taxon>
        <taxon>Streptobacillus</taxon>
    </lineage>
</organism>
<evidence type="ECO:0000313" key="3">
    <source>
        <dbReference type="EMBL" id="ACZ01890.1"/>
    </source>
</evidence>
<evidence type="ECO:0000313" key="4">
    <source>
        <dbReference type="Proteomes" id="UP000002072"/>
    </source>
</evidence>
<dbReference type="RefSeq" id="WP_012859436.1">
    <property type="nucleotide sequence ID" value="NC_013515.1"/>
</dbReference>
<evidence type="ECO:0000259" key="2">
    <source>
        <dbReference type="Pfam" id="PF02517"/>
    </source>
</evidence>
<dbReference type="Pfam" id="PF02517">
    <property type="entry name" value="Rce1-like"/>
    <property type="match status" value="1"/>
</dbReference>
<evidence type="ECO:0000256" key="1">
    <source>
        <dbReference type="SAM" id="Phobius"/>
    </source>
</evidence>
<feature type="transmembrane region" description="Helical" evidence="1">
    <location>
        <begin position="83"/>
        <end position="106"/>
    </location>
</feature>
<proteinExistence type="predicted"/>
<keyword evidence="1" id="KW-1133">Transmembrane helix</keyword>
<dbReference type="AlphaFoldDB" id="D1AVY0"/>
<dbReference type="InterPro" id="IPR052710">
    <property type="entry name" value="CAAX_protease"/>
</dbReference>
<feature type="transmembrane region" description="Helical" evidence="1">
    <location>
        <begin position="180"/>
        <end position="196"/>
    </location>
</feature>
<protein>
    <submittedName>
        <fullName evidence="3">Abortive infection protein</fullName>
    </submittedName>
</protein>
<feature type="transmembrane region" description="Helical" evidence="1">
    <location>
        <begin position="20"/>
        <end position="37"/>
    </location>
</feature>
<keyword evidence="1" id="KW-0812">Transmembrane</keyword>
<accession>D1AVY0</accession>
<dbReference type="OrthoDB" id="9782250at2"/>
<dbReference type="PANTHER" id="PTHR36435:SF1">
    <property type="entry name" value="CAAX AMINO TERMINAL PROTEASE FAMILY PROTEIN"/>
    <property type="match status" value="1"/>
</dbReference>
<dbReference type="Proteomes" id="UP000002072">
    <property type="component" value="Chromosome"/>
</dbReference>
<gene>
    <name evidence="3" type="ordered locus">Smon_1457</name>
</gene>
<dbReference type="GO" id="GO:0080120">
    <property type="term" value="P:CAAX-box protein maturation"/>
    <property type="evidence" value="ECO:0007669"/>
    <property type="project" value="UniProtKB-ARBA"/>
</dbReference>
<reference evidence="3 4" key="1">
    <citation type="journal article" date="2009" name="Stand. Genomic Sci.">
        <title>Complete genome sequence of Streptobacillus moniliformis type strain (9901T).</title>
        <authorList>
            <person name="Nolan M."/>
            <person name="Gronow S."/>
            <person name="Lapidus A."/>
            <person name="Ivanova N."/>
            <person name="Copeland A."/>
            <person name="Lucas S."/>
            <person name="Del Rio T.G."/>
            <person name="Chen F."/>
            <person name="Tice H."/>
            <person name="Pitluck S."/>
            <person name="Cheng J.F."/>
            <person name="Sims D."/>
            <person name="Meincke L."/>
            <person name="Bruce D."/>
            <person name="Goodwin L."/>
            <person name="Brettin T."/>
            <person name="Han C."/>
            <person name="Detter J.C."/>
            <person name="Ovchinikova G."/>
            <person name="Pati A."/>
            <person name="Mavromatis K."/>
            <person name="Mikhailova N."/>
            <person name="Chen A."/>
            <person name="Palaniappan K."/>
            <person name="Land M."/>
            <person name="Hauser L."/>
            <person name="Chang Y.J."/>
            <person name="Jeffries C.D."/>
            <person name="Rohde M."/>
            <person name="Sproer C."/>
            <person name="Goker M."/>
            <person name="Bristow J."/>
            <person name="Eisen J.A."/>
            <person name="Markowitz V."/>
            <person name="Hugenholtz P."/>
            <person name="Kyrpides N.C."/>
            <person name="Klenk H.P."/>
            <person name="Chain P."/>
        </authorList>
    </citation>
    <scope>NUCLEOTIDE SEQUENCE [LARGE SCALE GENOMIC DNA]</scope>
    <source>
        <strain evidence="4">ATCC 14647 / DSM 12112 / NCTC 10651 / 9901</strain>
    </source>
</reference>
<sequence>MKTIQNILMLPNIKTIINTFKILFLLFIPEVLIILLFKEVIFKGSISVNLDLIINLISHTILIILFSYLTRHNKEYYKIKLKSVFIILSAIMLTLALNIIMDFFIQSKELTTRFNERIILYKSANKLLIILYIVIFAPIEEELFFRKLIFTYLENRKFALIVSIILFAFAHSIFDLKIFIIYLPISIIISLIYYKTNSVKMTSLFHMSWNSLAVIKYLI</sequence>
<feature type="domain" description="CAAX prenyl protease 2/Lysostaphin resistance protein A-like" evidence="2">
    <location>
        <begin position="125"/>
        <end position="211"/>
    </location>
</feature>
<dbReference type="GeneID" id="29672826"/>
<dbReference type="GO" id="GO:0004175">
    <property type="term" value="F:endopeptidase activity"/>
    <property type="evidence" value="ECO:0007669"/>
    <property type="project" value="UniProtKB-ARBA"/>
</dbReference>
<dbReference type="eggNOG" id="COG1266">
    <property type="taxonomic scope" value="Bacteria"/>
</dbReference>
<name>D1AVY0_STRM9</name>
<feature type="transmembrane region" description="Helical" evidence="1">
    <location>
        <begin position="52"/>
        <end position="71"/>
    </location>
</feature>
<keyword evidence="1" id="KW-0472">Membrane</keyword>
<dbReference type="HOGENOM" id="CLU_1260875_0_0_0"/>
<dbReference type="PANTHER" id="PTHR36435">
    <property type="entry name" value="SLR1288 PROTEIN"/>
    <property type="match status" value="1"/>
</dbReference>
<dbReference type="EMBL" id="CP001779">
    <property type="protein sequence ID" value="ACZ01890.1"/>
    <property type="molecule type" value="Genomic_DNA"/>
</dbReference>